<dbReference type="InterPro" id="IPR011701">
    <property type="entry name" value="MFS"/>
</dbReference>
<dbReference type="Pfam" id="PF07690">
    <property type="entry name" value="MFS_1"/>
    <property type="match status" value="1"/>
</dbReference>
<dbReference type="InterPro" id="IPR036259">
    <property type="entry name" value="MFS_trans_sf"/>
</dbReference>
<dbReference type="Proteomes" id="UP000717996">
    <property type="component" value="Unassembled WGS sequence"/>
</dbReference>
<sequence>MSNIKDESKPQIEQVEHIPSGQEKTNGEPSHAPKKKHWLIRFKDSIYTKPESTPNVWHLLVNLNNTQRITFVAAFFGWTLDAFDFFSVSLSATRIAATYGVTPSAVTSAITTTLMLRPIGALIFGALADKFGRRWPLMIDIFLFSIINMASGFAPNLSTFIGLRAVFGIAMGGEWGLGASLALESLPIEARGLFSGIYQQGYACGYLLATLVNYAVTETGSTWRILFWVGAGFALLAIVIRLWVPESETFVRQTHARKILGRSIWKELKTAVRLHWLRMIYMVILMAFMNFFSHGSQDLYPTFLLNQLEYTSTQQTVTGVIMNVGAIIGGTLFGYFSNFLGRRFVLSLCAICAGAFIPLWIYAPNIHALQFGAFIMQFFVQGAWGVIPAHINELSPDAFRGLMPGLAYQLGNLISAASSQIEATIGERYPLRNEDGTYKLNSEGKQIADYGKTQAIFMGCVCGCLLITALVGKEERNKDFNQNLTESHHGTIGPEEIKANEVEQGVPASEHTIFKIVAKNNDIISMFIQYQLVCKSWYRITCTYLYREIFIDSRKDQQKLIRCLKENKLGHLIDNVIFAYEQPLVNSVIRQFAELCPNLKSVRYFGDSKKNVYPELALRFQHLEEIPHFLVDEDKEESDYIECALRFQHSLKVLQLPCRDPSSEGARRLMGQLKNFSNLYCFSARDVTASLMDFDDVLNLPQLREFELSTDAEVLCPSQARHLPSTRPCFNVRSLKASVHYDDSLFPYVMKRFQNLGHLELHLYNPRTASIKRKQDDYFANHLQTILDYLQSIPRHELRYYGPTEQIREIIQYTKHRSLSISVFGPLSLDEDVTDPWISITQRSIDLCYFDYCDRDQLLDVVVQCCKEIVDLRLSITAIGREDEIYESILDILEHCEKIQSLHYSTLGEMVLPIGQSTLLTGSDSLKRLYLRAGYIDADIYSTCSYWFPELRHLTVDRPYRMDCQEHEMDMPHARLDYLKLDFGHSFIPEEDPKFPMSSCVVLKIRTYTTRAVYTLSRHQGLVAIEEAEIPKTNVMLTIDIHCHSLGYFNLFVLDVHLLQHSFDLE</sequence>
<dbReference type="InterPro" id="IPR032675">
    <property type="entry name" value="LRR_dom_sf"/>
</dbReference>
<evidence type="ECO:0000256" key="2">
    <source>
        <dbReference type="ARBA" id="ARBA00022692"/>
    </source>
</evidence>
<evidence type="ECO:0000313" key="9">
    <source>
        <dbReference type="Proteomes" id="UP000717996"/>
    </source>
</evidence>
<feature type="domain" description="Major facilitator superfamily (MFS) profile" evidence="7">
    <location>
        <begin position="70"/>
        <end position="476"/>
    </location>
</feature>
<accession>A0A9P6Y9P6</accession>
<dbReference type="PROSITE" id="PS00217">
    <property type="entry name" value="SUGAR_TRANSPORT_2"/>
    <property type="match status" value="1"/>
</dbReference>
<organism evidence="8 9">
    <name type="scientific">Rhizopus oryzae</name>
    <name type="common">Mucormycosis agent</name>
    <name type="synonym">Rhizopus arrhizus var. delemar</name>
    <dbReference type="NCBI Taxonomy" id="64495"/>
    <lineage>
        <taxon>Eukaryota</taxon>
        <taxon>Fungi</taxon>
        <taxon>Fungi incertae sedis</taxon>
        <taxon>Mucoromycota</taxon>
        <taxon>Mucoromycotina</taxon>
        <taxon>Mucoromycetes</taxon>
        <taxon>Mucorales</taxon>
        <taxon>Mucorineae</taxon>
        <taxon>Rhizopodaceae</taxon>
        <taxon>Rhizopus</taxon>
    </lineage>
</organism>
<keyword evidence="3 6" id="KW-1133">Transmembrane helix</keyword>
<dbReference type="GO" id="GO:0005886">
    <property type="term" value="C:plasma membrane"/>
    <property type="evidence" value="ECO:0007669"/>
    <property type="project" value="TreeGrafter"/>
</dbReference>
<feature type="transmembrane region" description="Helical" evidence="6">
    <location>
        <begin position="135"/>
        <end position="154"/>
    </location>
</feature>
<keyword evidence="4 6" id="KW-0472">Membrane</keyword>
<keyword evidence="2 6" id="KW-0812">Transmembrane</keyword>
<evidence type="ECO:0000256" key="3">
    <source>
        <dbReference type="ARBA" id="ARBA00022989"/>
    </source>
</evidence>
<name>A0A9P6Y9P6_RHIOR</name>
<dbReference type="Gene3D" id="1.20.1250.20">
    <property type="entry name" value="MFS general substrate transporter like domains"/>
    <property type="match status" value="2"/>
</dbReference>
<gene>
    <name evidence="8" type="ORF">G6F51_007278</name>
</gene>
<feature type="transmembrane region" description="Helical" evidence="6">
    <location>
        <begin position="344"/>
        <end position="363"/>
    </location>
</feature>
<proteinExistence type="predicted"/>
<evidence type="ECO:0000313" key="8">
    <source>
        <dbReference type="EMBL" id="KAG1542428.1"/>
    </source>
</evidence>
<feature type="transmembrane region" description="Helical" evidence="6">
    <location>
        <begin position="69"/>
        <end position="93"/>
    </location>
</feature>
<dbReference type="PANTHER" id="PTHR23508:SF10">
    <property type="entry name" value="CARBOXYLIC ACID TRANSPORTER PROTEIN HOMOLOG"/>
    <property type="match status" value="1"/>
</dbReference>
<evidence type="ECO:0000256" key="6">
    <source>
        <dbReference type="SAM" id="Phobius"/>
    </source>
</evidence>
<dbReference type="PROSITE" id="PS50850">
    <property type="entry name" value="MFS"/>
    <property type="match status" value="1"/>
</dbReference>
<dbReference type="EMBL" id="JAANIT010001070">
    <property type="protein sequence ID" value="KAG1542428.1"/>
    <property type="molecule type" value="Genomic_DNA"/>
</dbReference>
<dbReference type="InterPro" id="IPR020846">
    <property type="entry name" value="MFS_dom"/>
</dbReference>
<feature type="transmembrane region" description="Helical" evidence="6">
    <location>
        <begin position="316"/>
        <end position="337"/>
    </location>
</feature>
<evidence type="ECO:0000259" key="7">
    <source>
        <dbReference type="PROSITE" id="PS50850"/>
    </source>
</evidence>
<feature type="transmembrane region" description="Helical" evidence="6">
    <location>
        <begin position="276"/>
        <end position="296"/>
    </location>
</feature>
<feature type="transmembrane region" description="Helical" evidence="6">
    <location>
        <begin position="105"/>
        <end position="128"/>
    </location>
</feature>
<comment type="caution">
    <text evidence="8">The sequence shown here is derived from an EMBL/GenBank/DDBJ whole genome shotgun (WGS) entry which is preliminary data.</text>
</comment>
<comment type="subcellular location">
    <subcellularLocation>
        <location evidence="1">Membrane</location>
        <topology evidence="1">Multi-pass membrane protein</topology>
    </subcellularLocation>
</comment>
<dbReference type="AlphaFoldDB" id="A0A9P6Y9P6"/>
<evidence type="ECO:0000256" key="4">
    <source>
        <dbReference type="ARBA" id="ARBA00023136"/>
    </source>
</evidence>
<evidence type="ECO:0000256" key="1">
    <source>
        <dbReference type="ARBA" id="ARBA00004141"/>
    </source>
</evidence>
<dbReference type="GO" id="GO:0046943">
    <property type="term" value="F:carboxylic acid transmembrane transporter activity"/>
    <property type="evidence" value="ECO:0007669"/>
    <property type="project" value="TreeGrafter"/>
</dbReference>
<protein>
    <recommendedName>
        <fullName evidence="7">Major facilitator superfamily (MFS) profile domain-containing protein</fullName>
    </recommendedName>
</protein>
<dbReference type="OrthoDB" id="5296287at2759"/>
<dbReference type="InterPro" id="IPR005829">
    <property type="entry name" value="Sugar_transporter_CS"/>
</dbReference>
<reference evidence="8" key="1">
    <citation type="journal article" date="2020" name="Microb. Genom.">
        <title>Genetic diversity of clinical and environmental Mucorales isolates obtained from an investigation of mucormycosis cases among solid organ transplant recipients.</title>
        <authorList>
            <person name="Nguyen M.H."/>
            <person name="Kaul D."/>
            <person name="Muto C."/>
            <person name="Cheng S.J."/>
            <person name="Richter R.A."/>
            <person name="Bruno V.M."/>
            <person name="Liu G."/>
            <person name="Beyhan S."/>
            <person name="Sundermann A.J."/>
            <person name="Mounaud S."/>
            <person name="Pasculle A.W."/>
            <person name="Nierman W.C."/>
            <person name="Driscoll E."/>
            <person name="Cumbie R."/>
            <person name="Clancy C.J."/>
            <person name="Dupont C.L."/>
        </authorList>
    </citation>
    <scope>NUCLEOTIDE SEQUENCE</scope>
    <source>
        <strain evidence="8">GL16</strain>
    </source>
</reference>
<dbReference type="Gene3D" id="3.80.10.10">
    <property type="entry name" value="Ribonuclease Inhibitor"/>
    <property type="match status" value="1"/>
</dbReference>
<dbReference type="SUPFAM" id="SSF52047">
    <property type="entry name" value="RNI-like"/>
    <property type="match status" value="1"/>
</dbReference>
<dbReference type="SUPFAM" id="SSF103473">
    <property type="entry name" value="MFS general substrate transporter"/>
    <property type="match status" value="1"/>
</dbReference>
<evidence type="ECO:0000256" key="5">
    <source>
        <dbReference type="SAM" id="MobiDB-lite"/>
    </source>
</evidence>
<dbReference type="CDD" id="cd17316">
    <property type="entry name" value="MFS_SV2_like"/>
    <property type="match status" value="1"/>
</dbReference>
<feature type="region of interest" description="Disordered" evidence="5">
    <location>
        <begin position="1"/>
        <end position="33"/>
    </location>
</feature>
<dbReference type="PANTHER" id="PTHR23508">
    <property type="entry name" value="CARBOXYLIC ACID TRANSPORTER PROTEIN HOMOLOG"/>
    <property type="match status" value="1"/>
</dbReference>
<feature type="transmembrane region" description="Helical" evidence="6">
    <location>
        <begin position="222"/>
        <end position="244"/>
    </location>
</feature>
<feature type="compositionally biased region" description="Basic and acidic residues" evidence="5">
    <location>
        <begin position="1"/>
        <end position="16"/>
    </location>
</feature>